<organism evidence="2">
    <name type="scientific">Tanacetum cinerariifolium</name>
    <name type="common">Dalmatian daisy</name>
    <name type="synonym">Chrysanthemum cinerariifolium</name>
    <dbReference type="NCBI Taxonomy" id="118510"/>
    <lineage>
        <taxon>Eukaryota</taxon>
        <taxon>Viridiplantae</taxon>
        <taxon>Streptophyta</taxon>
        <taxon>Embryophyta</taxon>
        <taxon>Tracheophyta</taxon>
        <taxon>Spermatophyta</taxon>
        <taxon>Magnoliopsida</taxon>
        <taxon>eudicotyledons</taxon>
        <taxon>Gunneridae</taxon>
        <taxon>Pentapetalae</taxon>
        <taxon>asterids</taxon>
        <taxon>campanulids</taxon>
        <taxon>Asterales</taxon>
        <taxon>Asteraceae</taxon>
        <taxon>Asteroideae</taxon>
        <taxon>Anthemideae</taxon>
        <taxon>Anthemidinae</taxon>
        <taxon>Tanacetum</taxon>
    </lineage>
</organism>
<sequence length="86" mass="8585">PARWAASSCTDLGAGRIHPPRGAGDGVSSRPRPSCGGPAAPSSLCRGHGAWGRLAVRFPGAGCPATCGTGGRSLACGVRRRSPRCC</sequence>
<evidence type="ECO:0000256" key="1">
    <source>
        <dbReference type="SAM" id="MobiDB-lite"/>
    </source>
</evidence>
<feature type="non-terminal residue" evidence="2">
    <location>
        <position position="86"/>
    </location>
</feature>
<protein>
    <submittedName>
        <fullName evidence="2">Uncharacterized protein</fullName>
    </submittedName>
</protein>
<accession>A0A699XLD2</accession>
<gene>
    <name evidence="2" type="ORF">Tci_929640</name>
</gene>
<feature type="non-terminal residue" evidence="2">
    <location>
        <position position="1"/>
    </location>
</feature>
<name>A0A699XLD2_TANCI</name>
<evidence type="ECO:0000313" key="2">
    <source>
        <dbReference type="EMBL" id="GFD57671.1"/>
    </source>
</evidence>
<comment type="caution">
    <text evidence="2">The sequence shown here is derived from an EMBL/GenBank/DDBJ whole genome shotgun (WGS) entry which is preliminary data.</text>
</comment>
<reference evidence="2" key="1">
    <citation type="journal article" date="2019" name="Sci. Rep.">
        <title>Draft genome of Tanacetum cinerariifolium, the natural source of mosquito coil.</title>
        <authorList>
            <person name="Yamashiro T."/>
            <person name="Shiraishi A."/>
            <person name="Satake H."/>
            <person name="Nakayama K."/>
        </authorList>
    </citation>
    <scope>NUCLEOTIDE SEQUENCE</scope>
</reference>
<feature type="region of interest" description="Disordered" evidence="1">
    <location>
        <begin position="1"/>
        <end position="35"/>
    </location>
</feature>
<dbReference type="EMBL" id="BKCJ011843777">
    <property type="protein sequence ID" value="GFD57671.1"/>
    <property type="molecule type" value="Genomic_DNA"/>
</dbReference>
<proteinExistence type="predicted"/>
<dbReference type="AlphaFoldDB" id="A0A699XLD2"/>